<comment type="subcellular location">
    <subcellularLocation>
        <location evidence="1">Membrane</location>
        <topology evidence="1">Single-pass membrane protein</topology>
    </subcellularLocation>
</comment>
<feature type="domain" description="Late embryogenesis abundant protein LEA-2 subgroup" evidence="6">
    <location>
        <begin position="81"/>
        <end position="170"/>
    </location>
</feature>
<name>A0AAN9M0M3_CANGL</name>
<evidence type="ECO:0000256" key="1">
    <source>
        <dbReference type="ARBA" id="ARBA00004167"/>
    </source>
</evidence>
<dbReference type="PANTHER" id="PTHR31415">
    <property type="entry name" value="OS05G0367900 PROTEIN"/>
    <property type="match status" value="1"/>
</dbReference>
<comment type="caution">
    <text evidence="7">The sequence shown here is derived from an EMBL/GenBank/DDBJ whole genome shotgun (WGS) entry which is preliminary data.</text>
</comment>
<accession>A0AAN9M0M3</accession>
<evidence type="ECO:0000256" key="4">
    <source>
        <dbReference type="ARBA" id="ARBA00023136"/>
    </source>
</evidence>
<dbReference type="Pfam" id="PF03168">
    <property type="entry name" value="LEA_2"/>
    <property type="match status" value="1"/>
</dbReference>
<dbReference type="PANTHER" id="PTHR31415:SF104">
    <property type="entry name" value="PROTEIN, PUTATIVE-RELATED"/>
    <property type="match status" value="1"/>
</dbReference>
<evidence type="ECO:0000313" key="7">
    <source>
        <dbReference type="EMBL" id="KAK7345236.1"/>
    </source>
</evidence>
<evidence type="ECO:0000259" key="6">
    <source>
        <dbReference type="Pfam" id="PF03168"/>
    </source>
</evidence>
<dbReference type="Proteomes" id="UP001367508">
    <property type="component" value="Unassembled WGS sequence"/>
</dbReference>
<keyword evidence="4 5" id="KW-0472">Membrane</keyword>
<protein>
    <recommendedName>
        <fullName evidence="6">Late embryogenesis abundant protein LEA-2 subgroup domain-containing protein</fullName>
    </recommendedName>
</protein>
<evidence type="ECO:0000256" key="5">
    <source>
        <dbReference type="SAM" id="Phobius"/>
    </source>
</evidence>
<keyword evidence="2 5" id="KW-0812">Transmembrane</keyword>
<organism evidence="7 8">
    <name type="scientific">Canavalia gladiata</name>
    <name type="common">Sword bean</name>
    <name type="synonym">Dolichos gladiatus</name>
    <dbReference type="NCBI Taxonomy" id="3824"/>
    <lineage>
        <taxon>Eukaryota</taxon>
        <taxon>Viridiplantae</taxon>
        <taxon>Streptophyta</taxon>
        <taxon>Embryophyta</taxon>
        <taxon>Tracheophyta</taxon>
        <taxon>Spermatophyta</taxon>
        <taxon>Magnoliopsida</taxon>
        <taxon>eudicotyledons</taxon>
        <taxon>Gunneridae</taxon>
        <taxon>Pentapetalae</taxon>
        <taxon>rosids</taxon>
        <taxon>fabids</taxon>
        <taxon>Fabales</taxon>
        <taxon>Fabaceae</taxon>
        <taxon>Papilionoideae</taxon>
        <taxon>50 kb inversion clade</taxon>
        <taxon>NPAAA clade</taxon>
        <taxon>indigoferoid/millettioid clade</taxon>
        <taxon>Phaseoleae</taxon>
        <taxon>Canavalia</taxon>
    </lineage>
</organism>
<gene>
    <name evidence="7" type="ORF">VNO77_15829</name>
</gene>
<evidence type="ECO:0000256" key="3">
    <source>
        <dbReference type="ARBA" id="ARBA00022989"/>
    </source>
</evidence>
<keyword evidence="8" id="KW-1185">Reference proteome</keyword>
<dbReference type="InterPro" id="IPR044839">
    <property type="entry name" value="NDR1-like"/>
</dbReference>
<dbReference type="InterPro" id="IPR004864">
    <property type="entry name" value="LEA_2"/>
</dbReference>
<dbReference type="GO" id="GO:0098542">
    <property type="term" value="P:defense response to other organism"/>
    <property type="evidence" value="ECO:0007669"/>
    <property type="project" value="InterPro"/>
</dbReference>
<reference evidence="7 8" key="1">
    <citation type="submission" date="2024-01" db="EMBL/GenBank/DDBJ databases">
        <title>The genomes of 5 underutilized Papilionoideae crops provide insights into root nodulation and disease resistanc.</title>
        <authorList>
            <person name="Jiang F."/>
        </authorList>
    </citation>
    <scope>NUCLEOTIDE SEQUENCE [LARGE SCALE GENOMIC DNA]</scope>
    <source>
        <strain evidence="7">LVBAO_FW01</strain>
        <tissue evidence="7">Leaves</tissue>
    </source>
</reference>
<dbReference type="GO" id="GO:0005886">
    <property type="term" value="C:plasma membrane"/>
    <property type="evidence" value="ECO:0007669"/>
    <property type="project" value="TreeGrafter"/>
</dbReference>
<dbReference type="AlphaFoldDB" id="A0AAN9M0M3"/>
<keyword evidence="3 5" id="KW-1133">Transmembrane helix</keyword>
<sequence>MALPFLQRSHHANARGRRCCCCLFSFFWKFLLAIAVLIGLTILIFWLLVQPRAFKLHVTEASLTQFNYTSNTLQYNLVLNFTARNPNKKLNIYYDKVEGHVFYDSVRFASTDVITGKNSFRQYTKSTNRMSGVFSGKHVVVLDASDLKDDKRKGVFDIDVKLYFTIRFRLGDFIGGDTMAKAKCELEVPFRSKGTEVTAFQPTECDVDF</sequence>
<feature type="transmembrane region" description="Helical" evidence="5">
    <location>
        <begin position="21"/>
        <end position="49"/>
    </location>
</feature>
<dbReference type="EMBL" id="JAYMYQ010000003">
    <property type="protein sequence ID" value="KAK7345236.1"/>
    <property type="molecule type" value="Genomic_DNA"/>
</dbReference>
<dbReference type="GO" id="GO:0009506">
    <property type="term" value="C:plasmodesma"/>
    <property type="evidence" value="ECO:0007669"/>
    <property type="project" value="TreeGrafter"/>
</dbReference>
<proteinExistence type="predicted"/>
<evidence type="ECO:0000313" key="8">
    <source>
        <dbReference type="Proteomes" id="UP001367508"/>
    </source>
</evidence>
<evidence type="ECO:0000256" key="2">
    <source>
        <dbReference type="ARBA" id="ARBA00022692"/>
    </source>
</evidence>